<dbReference type="GO" id="GO:0016811">
    <property type="term" value="F:hydrolase activity, acting on carbon-nitrogen (but not peptide) bonds, in linear amides"/>
    <property type="evidence" value="ECO:0007669"/>
    <property type="project" value="UniProtKB-ARBA"/>
</dbReference>
<feature type="active site" description="Nucleophile" evidence="5">
    <location>
        <position position="242"/>
    </location>
</feature>
<dbReference type="Proteomes" id="UP001165413">
    <property type="component" value="Unassembled WGS sequence"/>
</dbReference>
<feature type="binding site" evidence="6">
    <location>
        <begin position="270"/>
        <end position="273"/>
    </location>
    <ligand>
        <name>substrate</name>
    </ligand>
</feature>
<dbReference type="GO" id="GO:0006508">
    <property type="term" value="P:proteolysis"/>
    <property type="evidence" value="ECO:0007669"/>
    <property type="project" value="UniProtKB-KW"/>
</dbReference>
<dbReference type="InterPro" id="IPR029055">
    <property type="entry name" value="Ntn_hydrolases_N"/>
</dbReference>
<keyword evidence="2" id="KW-0378">Hydrolase</keyword>
<dbReference type="EMBL" id="JANATA010000011">
    <property type="protein sequence ID" value="MCP3428831.1"/>
    <property type="molecule type" value="Genomic_DNA"/>
</dbReference>
<dbReference type="Pfam" id="PF01112">
    <property type="entry name" value="Asparaginase_2"/>
    <property type="match status" value="1"/>
</dbReference>
<evidence type="ECO:0000256" key="5">
    <source>
        <dbReference type="PIRSR" id="PIRSR600246-1"/>
    </source>
</evidence>
<keyword evidence="9" id="KW-1185">Reference proteome</keyword>
<accession>A0AA42BPU9</accession>
<name>A0AA42BPU9_9ALTE</name>
<dbReference type="InterPro" id="IPR000246">
    <property type="entry name" value="Peptidase_T2"/>
</dbReference>
<evidence type="ECO:0000256" key="1">
    <source>
        <dbReference type="ARBA" id="ARBA00022670"/>
    </source>
</evidence>
<evidence type="ECO:0000313" key="9">
    <source>
        <dbReference type="Proteomes" id="UP001165413"/>
    </source>
</evidence>
<evidence type="ECO:0000256" key="6">
    <source>
        <dbReference type="PIRSR" id="PIRSR600246-2"/>
    </source>
</evidence>
<dbReference type="Gene3D" id="3.60.20.30">
    <property type="entry name" value="(Glycosyl)asparaginase"/>
    <property type="match status" value="1"/>
</dbReference>
<dbReference type="GO" id="GO:0008233">
    <property type="term" value="F:peptidase activity"/>
    <property type="evidence" value="ECO:0007669"/>
    <property type="project" value="UniProtKB-KW"/>
</dbReference>
<evidence type="ECO:0000313" key="8">
    <source>
        <dbReference type="EMBL" id="MCP3428831.1"/>
    </source>
</evidence>
<dbReference type="CDD" id="cd04701">
    <property type="entry name" value="Asparaginase_2"/>
    <property type="match status" value="1"/>
</dbReference>
<dbReference type="PANTHER" id="PTHR10188:SF6">
    <property type="entry name" value="N(4)-(BETA-N-ACETYLGLUCOSAMINYL)-L-ASPARAGINASE"/>
    <property type="match status" value="1"/>
</dbReference>
<evidence type="ECO:0000256" key="7">
    <source>
        <dbReference type="PIRSR" id="PIRSR600246-3"/>
    </source>
</evidence>
<protein>
    <recommendedName>
        <fullName evidence="4">Isoaspartyl peptidase</fullName>
    </recommendedName>
</protein>
<feature type="binding site" evidence="6">
    <location>
        <begin position="293"/>
        <end position="296"/>
    </location>
    <ligand>
        <name>substrate</name>
    </ligand>
</feature>
<dbReference type="AlphaFoldDB" id="A0AA42BPU9"/>
<sequence length="375" mass="39339">MRTLLPNGLGRALLTSTLLVPLLLIPASKADLQQPSTANRDVPIAIAIHGGAGTITKANLTTEQDAAYRGKLDEALQAGYTLLQQGRDGQEAVVAAIQILEESPLFNAGKGAVYTYAGEHELDASIMHGKHRTAGAVAGVKTIASPIAAAQAVMNESEHVMLSGSGAETFASEQGLLMVPNTTFNTERRWQALQKAKAVIARDQGAQNHRTPAQIIPDQSTPDQSTPDQSTLLAFQDYKFGTVGAVVLDRQGNLVAGTSTGGMTAKRYGRIGDSPVIGAGTFADNQSCAVSATGHGEYFIRYQVAADICQRMAYAGLSLAEAADTVINKVLVEASGSGGVIAVDSAGHIAMPFNTEGMYRASIDAKGNKTIRIYR</sequence>
<reference evidence="8" key="1">
    <citation type="submission" date="2022-07" db="EMBL/GenBank/DDBJ databases">
        <title>Characterization of the Novel Bacterium Alteromonas immobilis LMIT006 and Alteromonas gregis LMIT007.</title>
        <authorList>
            <person name="Lin X."/>
        </authorList>
    </citation>
    <scope>NUCLEOTIDE SEQUENCE</scope>
    <source>
        <strain evidence="8">LMIT007</strain>
    </source>
</reference>
<evidence type="ECO:0000256" key="4">
    <source>
        <dbReference type="ARBA" id="ARBA00069124"/>
    </source>
</evidence>
<dbReference type="RefSeq" id="WP_254100485.1">
    <property type="nucleotide sequence ID" value="NZ_JANATA010000011.1"/>
</dbReference>
<comment type="caution">
    <text evidence="8">The sequence shown here is derived from an EMBL/GenBank/DDBJ whole genome shotgun (WGS) entry which is preliminary data.</text>
</comment>
<proteinExistence type="predicted"/>
<dbReference type="FunFam" id="3.60.20.30:FF:000001">
    <property type="entry name" value="Isoaspartyl peptidase/L-asparaginase"/>
    <property type="match status" value="1"/>
</dbReference>
<dbReference type="SUPFAM" id="SSF56235">
    <property type="entry name" value="N-terminal nucleophile aminohydrolases (Ntn hydrolases)"/>
    <property type="match status" value="1"/>
</dbReference>
<keyword evidence="1" id="KW-0645">Protease</keyword>
<evidence type="ECO:0000256" key="3">
    <source>
        <dbReference type="ARBA" id="ARBA00022813"/>
    </source>
</evidence>
<gene>
    <name evidence="8" type="ORF">NLF92_07710</name>
</gene>
<keyword evidence="3" id="KW-0068">Autocatalytic cleavage</keyword>
<dbReference type="PANTHER" id="PTHR10188">
    <property type="entry name" value="L-ASPARAGINASE"/>
    <property type="match status" value="1"/>
</dbReference>
<evidence type="ECO:0000256" key="2">
    <source>
        <dbReference type="ARBA" id="ARBA00022801"/>
    </source>
</evidence>
<organism evidence="8 9">
    <name type="scientific">Opacimonas viscosa</name>
    <dbReference type="NCBI Taxonomy" id="2961944"/>
    <lineage>
        <taxon>Bacteria</taxon>
        <taxon>Pseudomonadati</taxon>
        <taxon>Pseudomonadota</taxon>
        <taxon>Gammaproteobacteria</taxon>
        <taxon>Alteromonadales</taxon>
        <taxon>Alteromonadaceae</taxon>
        <taxon>Opacimonas</taxon>
    </lineage>
</organism>
<feature type="site" description="Cleavage; by autolysis" evidence="7">
    <location>
        <begin position="241"/>
        <end position="242"/>
    </location>
</feature>